<dbReference type="InterPro" id="IPR012334">
    <property type="entry name" value="Pectin_lyas_fold"/>
</dbReference>
<gene>
    <name evidence="3" type="ORF">A6F68_02578</name>
</gene>
<dbReference type="EMBL" id="CP016591">
    <property type="protein sequence ID" value="ANY21072.1"/>
    <property type="molecule type" value="Genomic_DNA"/>
</dbReference>
<feature type="region of interest" description="Disordered" evidence="1">
    <location>
        <begin position="749"/>
        <end position="775"/>
    </location>
</feature>
<accession>A0A1B2AG00</accession>
<dbReference type="PATRIC" id="fig|692370.5.peg.2588"/>
<evidence type="ECO:0000313" key="4">
    <source>
        <dbReference type="Proteomes" id="UP000092932"/>
    </source>
</evidence>
<evidence type="ECO:0000313" key="3">
    <source>
        <dbReference type="EMBL" id="ANY21072.1"/>
    </source>
</evidence>
<feature type="signal peptide" evidence="2">
    <location>
        <begin position="1"/>
        <end position="19"/>
    </location>
</feature>
<dbReference type="STRING" id="692370.A6F68_02578"/>
<dbReference type="Proteomes" id="UP000092932">
    <property type="component" value="Chromosome"/>
</dbReference>
<feature type="region of interest" description="Disordered" evidence="1">
    <location>
        <begin position="2184"/>
        <end position="2263"/>
    </location>
</feature>
<feature type="region of interest" description="Disordered" evidence="1">
    <location>
        <begin position="1321"/>
        <end position="1347"/>
    </location>
</feature>
<keyword evidence="4" id="KW-1185">Reference proteome</keyword>
<evidence type="ECO:0000256" key="2">
    <source>
        <dbReference type="SAM" id="SignalP"/>
    </source>
</evidence>
<dbReference type="KEGG" id="ado:A6F68_02578"/>
<evidence type="ECO:0000256" key="1">
    <source>
        <dbReference type="SAM" id="MobiDB-lite"/>
    </source>
</evidence>
<reference evidence="3 4" key="1">
    <citation type="submission" date="2016-07" db="EMBL/GenBank/DDBJ databases">
        <title>Complete genome sequence of Altererythrobacter dongtanensis KCTC 22672, a type strain with esterase isolated from tidal flat.</title>
        <authorList>
            <person name="Cheng H."/>
            <person name="Wu Y.-H."/>
            <person name="Zhou P."/>
            <person name="Huo Y.-Y."/>
            <person name="Wang C.-S."/>
            <person name="Xu X.-W."/>
        </authorList>
    </citation>
    <scope>NUCLEOTIDE SEQUENCE [LARGE SCALE GENOMIC DNA]</scope>
    <source>
        <strain evidence="3 4">KCTC 22672</strain>
    </source>
</reference>
<sequence>MRTDRSRIALAFCSTFAIAVGLVVGASDARAQSFEGAGTFASGSGSISVGSGTTTIDITSSDAVINWAVTPALDTTNPNVPIIFQPAGTTATFQSTADFSVLNRILPTDQSRPIQFNGTVISQLQLQSNVPGGTVYFYTPGGIIIGSSAVFNVGNLGLTSIDPAVVGGVFEQGAPGAEFVQFNGAVRPGSAVTIQPGAQITGSDPVTGSYLAIVAPVINQGGSIDGKRVSALVSADAATMTFRTDGLFDIQVTSGTSGTGTTLTNTGSITGPAGDPGNASRIYMVAVPKNDAISMVIANGSTLGFDIADAADVQGNAIILSAGQDIGFGNVTQAPSSGGGTGQAAITIAGNVDITSSLTASATANTFVFANAGETINFASDVDISGTQASADPNFNAVQLRATGNGGQINIAGNVNVVALDPKNLAPSSGYTVSNFAAIDADNGGSITIGGNALVTNDQNSSLDGVAVTTGSARIAASTGGSISIGQNALISATSFTSGNGRATGGNASVSANGGSISVGGVTRSLAYGIAGLDNGSSGAGGTGTGGYTEVFVEAGGTFTTNELNVAADGVGGADSETGSGAGAAFGGTAVLRASGPGSTFTVNLGNSTGNQNTGDLDFLSAEAFGGWTSGGGNATGGAATGGTARIDVLNGAIFNGPSTGGSFGLIRIIARASGGMVNDANTTGGQATGGSIFITVDNATMTSADLLPSSFAQGGGVPFASEPPIGVVNGGNAFGGVRNITVRNGGTLTASVPGGGPGAVGGTGTDTGRGGDASGGSASVIVDNATFNVTDRLAIFSQNQGGDGGIGGNAISGNAVLAIDNGGTVNVSSQGATQEVLVAANAFGGGSANNPGTTGGNATGGTAQLFVNNSTLNAANVNVIAQGQGGTGFVTQGGNGTGGTARLQLRGGAINGVSLSVDASGFGATPDMTMNGNGGNGLGGFATLEATSGTTTLDFTGIEVRADGIGGDALGTSGNAGNGQGGAAQIFATNGATLTATVSEGFIVNVDSLGGFAAVTGNGGNAIAGSARVIVNNGTMTLDGDLEIDGNASGGDGVNGGSAVGNPINPNAQNAFISVSNGSLTVTGFTALDGDISGGDGRDGGNGGNAGSGFAQIFASDNNGTGLRGSISLQDVLIESSSNGGSAFGTGNGGTAASGRAHVFVNGGDIDIAGDIELETVATGGDGLNGGDAISLQPFRQPRGLIGSFNGTIDIAGSTLFSSAAFGGNATAIGGGRGGTAFAGQAGIDAQSQNGPSAVTVGSLLIDVGASGGFGGEGASGQAGGAGGDAYGGFAFAQGNAGRGVLTVNGDTVLDASAFGGFGGQGGSGGTTAPGGRGGDGGRAVGGGTGLGTASGVDTVENTGSASFGLVSALVQAFGGDGGDGGLGTMQGNGGNGGIGYGGLGSILVRGSPATFGNATFDASGYGGDGGAGTVAGNGGDGYAGDLSVAVTQRFERTERGSLTANNLIFVADGIGGTGAVDGRSFYSAAFGSERGFFIRQSDVSLNSLSMTTAGDLPPNVVATVLQVQDTTTGVPVPTQVTVAPEPFDINVSQSTVNIASALSVSTPGQMLVTLDTSTVNAGSLSLSAGNFVLPAMRPTTLGTFNLGATPVINTGQDLLAYANFVFPGGWALNINGSLLTGNITSGGFLNLAASGTISTGALDAVNVLLNAGQGLTTLAIDSDDRITIVSGGAISTGNLTTTGSGPAAGKVAIGSSVGPVTTGAITTPGDLGIQTTGAITTGNLAGRDVLLLTGGNLTTGSIAAPTGAIYFGNSSMVTSTTNVFQAFRGPSGPLPIFKTQPTAIGGSVTFGGAIQTGSIFGAATGSLTGLAITASDSIDFDLGGVATVNGAWRAPRKIDILSNDIVIASTGSLDALSTNGEVLLESINSAGVFVGDGASSSQTGYVLDNAEFGRIRSGEIAIVGVDTAQATDMTVGNLTVTGDQLYGADGTLILATGDTATEVPAGILRVSGAISGTGFTPTTSLALLSGTVELEAVQGSIKLADSSGGLGGVVYIEADNIHVASDEILTKLRADPRYVGHIADINTPLTVARPEGVLNAFGLEIYPGNTFYIQNTGTVLTPAGFLTTFDNSEVIAPDSPPTGGVEIVINGQFRTSTGTATGVGAFALVQADPTPDSEQFAGFSSTSQLNSCLFLGSVCANGATDPVASVSSEIALAITSVLADAPSAPEAASADEGEDTSGESESAEEEGEGESASSPIAPPAPLINTRPLNPDANVVEPVSGAGNPALLGSAVNEDDAGGENQ</sequence>
<keyword evidence="2" id="KW-0732">Signal</keyword>
<organism evidence="3 4">
    <name type="scientific">Tsuneonella dongtanensis</name>
    <dbReference type="NCBI Taxonomy" id="692370"/>
    <lineage>
        <taxon>Bacteria</taxon>
        <taxon>Pseudomonadati</taxon>
        <taxon>Pseudomonadota</taxon>
        <taxon>Alphaproteobacteria</taxon>
        <taxon>Sphingomonadales</taxon>
        <taxon>Erythrobacteraceae</taxon>
        <taxon>Tsuneonella</taxon>
    </lineage>
</organism>
<dbReference type="OrthoDB" id="7429235at2"/>
<proteinExistence type="predicted"/>
<protein>
    <submittedName>
        <fullName evidence="3">Uncharacterized protein</fullName>
    </submittedName>
</protein>
<feature type="compositionally biased region" description="Acidic residues" evidence="1">
    <location>
        <begin position="2191"/>
        <end position="2211"/>
    </location>
</feature>
<name>A0A1B2AG00_9SPHN</name>
<feature type="compositionally biased region" description="Acidic residues" evidence="1">
    <location>
        <begin position="2254"/>
        <end position="2263"/>
    </location>
</feature>
<dbReference type="Gene3D" id="2.160.20.10">
    <property type="entry name" value="Single-stranded right-handed beta-helix, Pectin lyase-like"/>
    <property type="match status" value="1"/>
</dbReference>
<feature type="chain" id="PRO_5008534161" evidence="2">
    <location>
        <begin position="20"/>
        <end position="2263"/>
    </location>
</feature>
<feature type="compositionally biased region" description="Gly residues" evidence="1">
    <location>
        <begin position="754"/>
        <end position="775"/>
    </location>
</feature>
<dbReference type="RefSeq" id="WP_067680811.1">
    <property type="nucleotide sequence ID" value="NZ_CP016591.1"/>
</dbReference>